<name>A0AAN6XQB8_9PEZI</name>
<sequence length="569" mass="63060">MASSGSKDDSSAEYWPITLARSDGQGYTDLDQNPLDLNEDSDVTQLERWEVIIGGHLAMQLAPKDKRQFKLAKFPKGYELRVAIRKDGARDYYLYGHPASAKSIYRTPGEFASHALWLASDSTDNTQCPCDLCARYVEAQQKRAEATAAWEANPASNSGAVHYSTPPRSLAGPAHAEQQVPQTQQPQPQVPKFPGTTTLMNVFRVGELVWYRLSPAWRLGVIFAITLRPGTLPDAPDTSYDFQIAPLGHTILQQQIIVGDAKSMRPFLTFSVPDSPAQIKGKPFDDVDWLAYSQNERRGKTPEQQAQALQSVGLEASKLAARTINDCFSFFNKVYDEPTPDNLFRLQCYQGVYFGAEMILANDPIRVQLGLPADGSQQHPAEPPAPTSGIMQVHQIQYLIPQTQANKRPILRFQGRLLRPVRAPVNQPPKGAIASDSLGPVLKEELVTRNTLEKNKSTRWFWVIISPQTLQPASPGEDPSTLMTNKLETDVLGRFYVSTKIMGLVNEPLYQQWVAKGSVDEPPSYLNNRGASGNLVPIQRKPSRKETLGRAVCGEFMTSRGLVEEPGNS</sequence>
<feature type="region of interest" description="Disordered" evidence="1">
    <location>
        <begin position="156"/>
        <end position="192"/>
    </location>
</feature>
<keyword evidence="5" id="KW-1185">Reference proteome</keyword>
<evidence type="ECO:0008006" key="6">
    <source>
        <dbReference type="Google" id="ProtNLM"/>
    </source>
</evidence>
<feature type="domain" description="Cryptic loci regulator 2 N-terminal" evidence="3">
    <location>
        <begin position="70"/>
        <end position="133"/>
    </location>
</feature>
<reference evidence="4" key="2">
    <citation type="submission" date="2023-05" db="EMBL/GenBank/DDBJ databases">
        <authorList>
            <consortium name="Lawrence Berkeley National Laboratory"/>
            <person name="Steindorff A."/>
            <person name="Hensen N."/>
            <person name="Bonometti L."/>
            <person name="Westerberg I."/>
            <person name="Brannstrom I.O."/>
            <person name="Guillou S."/>
            <person name="Cros-Aarteil S."/>
            <person name="Calhoun S."/>
            <person name="Haridas S."/>
            <person name="Kuo A."/>
            <person name="Mondo S."/>
            <person name="Pangilinan J."/>
            <person name="Riley R."/>
            <person name="Labutti K."/>
            <person name="Andreopoulos B."/>
            <person name="Lipzen A."/>
            <person name="Chen C."/>
            <person name="Yanf M."/>
            <person name="Daum C."/>
            <person name="Ng V."/>
            <person name="Clum A."/>
            <person name="Ohm R."/>
            <person name="Martin F."/>
            <person name="Silar P."/>
            <person name="Natvig D."/>
            <person name="Lalanne C."/>
            <person name="Gautier V."/>
            <person name="Ament-Velasquez S.L."/>
            <person name="Kruys A."/>
            <person name="Hutchinson M.I."/>
            <person name="Powell A.J."/>
            <person name="Barry K."/>
            <person name="Miller A.N."/>
            <person name="Grigoriev I.V."/>
            <person name="Debuchy R."/>
            <person name="Gladieux P."/>
            <person name="Thoren M.H."/>
            <person name="Johannesson H."/>
        </authorList>
    </citation>
    <scope>NUCLEOTIDE SEQUENCE</scope>
    <source>
        <strain evidence="4">CBS 315.58</strain>
    </source>
</reference>
<dbReference type="Pfam" id="PF10383">
    <property type="entry name" value="Clr2"/>
    <property type="match status" value="1"/>
</dbReference>
<dbReference type="InterPro" id="IPR018839">
    <property type="entry name" value="Tscrpt-silencing_Clr2_C"/>
</dbReference>
<reference evidence="4" key="1">
    <citation type="journal article" date="2023" name="Mol. Phylogenet. Evol.">
        <title>Genome-scale phylogeny and comparative genomics of the fungal order Sordariales.</title>
        <authorList>
            <person name="Hensen N."/>
            <person name="Bonometti L."/>
            <person name="Westerberg I."/>
            <person name="Brannstrom I.O."/>
            <person name="Guillou S."/>
            <person name="Cros-Aarteil S."/>
            <person name="Calhoun S."/>
            <person name="Haridas S."/>
            <person name="Kuo A."/>
            <person name="Mondo S."/>
            <person name="Pangilinan J."/>
            <person name="Riley R."/>
            <person name="LaButti K."/>
            <person name="Andreopoulos B."/>
            <person name="Lipzen A."/>
            <person name="Chen C."/>
            <person name="Yan M."/>
            <person name="Daum C."/>
            <person name="Ng V."/>
            <person name="Clum A."/>
            <person name="Steindorff A."/>
            <person name="Ohm R.A."/>
            <person name="Martin F."/>
            <person name="Silar P."/>
            <person name="Natvig D.O."/>
            <person name="Lalanne C."/>
            <person name="Gautier V."/>
            <person name="Ament-Velasquez S.L."/>
            <person name="Kruys A."/>
            <person name="Hutchinson M.I."/>
            <person name="Powell A.J."/>
            <person name="Barry K."/>
            <person name="Miller A.N."/>
            <person name="Grigoriev I.V."/>
            <person name="Debuchy R."/>
            <person name="Gladieux P."/>
            <person name="Hiltunen Thoren M."/>
            <person name="Johannesson H."/>
        </authorList>
    </citation>
    <scope>NUCLEOTIDE SEQUENCE</scope>
    <source>
        <strain evidence="4">CBS 315.58</strain>
    </source>
</reference>
<dbReference type="PANTHER" id="PTHR38046">
    <property type="entry name" value="CRYPTIC LOCI REGULATOR 2"/>
    <property type="match status" value="1"/>
</dbReference>
<feature type="compositionally biased region" description="Low complexity" evidence="1">
    <location>
        <begin position="178"/>
        <end position="187"/>
    </location>
</feature>
<feature type="domain" description="Cryptic loci regulator 2 C-terminal" evidence="2">
    <location>
        <begin position="349"/>
        <end position="497"/>
    </location>
</feature>
<dbReference type="InterPro" id="IPR031915">
    <property type="entry name" value="Clr2_N"/>
</dbReference>
<dbReference type="EMBL" id="MU863879">
    <property type="protein sequence ID" value="KAK4204889.1"/>
    <property type="molecule type" value="Genomic_DNA"/>
</dbReference>
<dbReference type="PANTHER" id="PTHR38046:SF1">
    <property type="entry name" value="CRYPTIC LOCI REGULATOR 2"/>
    <property type="match status" value="1"/>
</dbReference>
<dbReference type="InterPro" id="IPR038986">
    <property type="entry name" value="Clr2"/>
</dbReference>
<dbReference type="GO" id="GO:0031934">
    <property type="term" value="C:mating-type region heterochromatin"/>
    <property type="evidence" value="ECO:0007669"/>
    <property type="project" value="TreeGrafter"/>
</dbReference>
<evidence type="ECO:0000313" key="4">
    <source>
        <dbReference type="EMBL" id="KAK4204889.1"/>
    </source>
</evidence>
<organism evidence="4 5">
    <name type="scientific">Triangularia verruculosa</name>
    <dbReference type="NCBI Taxonomy" id="2587418"/>
    <lineage>
        <taxon>Eukaryota</taxon>
        <taxon>Fungi</taxon>
        <taxon>Dikarya</taxon>
        <taxon>Ascomycota</taxon>
        <taxon>Pezizomycotina</taxon>
        <taxon>Sordariomycetes</taxon>
        <taxon>Sordariomycetidae</taxon>
        <taxon>Sordariales</taxon>
        <taxon>Podosporaceae</taxon>
        <taxon>Triangularia</taxon>
    </lineage>
</organism>
<dbReference type="GO" id="GO:0033553">
    <property type="term" value="C:rDNA heterochromatin"/>
    <property type="evidence" value="ECO:0007669"/>
    <property type="project" value="TreeGrafter"/>
</dbReference>
<evidence type="ECO:0000256" key="1">
    <source>
        <dbReference type="SAM" id="MobiDB-lite"/>
    </source>
</evidence>
<comment type="caution">
    <text evidence="4">The sequence shown here is derived from an EMBL/GenBank/DDBJ whole genome shotgun (WGS) entry which is preliminary data.</text>
</comment>
<dbReference type="AlphaFoldDB" id="A0AAN6XQB8"/>
<evidence type="ECO:0000259" key="2">
    <source>
        <dbReference type="Pfam" id="PF10383"/>
    </source>
</evidence>
<evidence type="ECO:0000313" key="5">
    <source>
        <dbReference type="Proteomes" id="UP001303160"/>
    </source>
</evidence>
<dbReference type="GO" id="GO:0030466">
    <property type="term" value="P:silent mating-type cassette heterochromatin formation"/>
    <property type="evidence" value="ECO:0007669"/>
    <property type="project" value="TreeGrafter"/>
</dbReference>
<evidence type="ECO:0000259" key="3">
    <source>
        <dbReference type="Pfam" id="PF16761"/>
    </source>
</evidence>
<gene>
    <name evidence="4" type="ORF">QBC40DRAFT_336519</name>
</gene>
<accession>A0AAN6XQB8</accession>
<dbReference type="Proteomes" id="UP001303160">
    <property type="component" value="Unassembled WGS sequence"/>
</dbReference>
<dbReference type="GO" id="GO:0070824">
    <property type="term" value="C:SHREC complex"/>
    <property type="evidence" value="ECO:0007669"/>
    <property type="project" value="InterPro"/>
</dbReference>
<proteinExistence type="predicted"/>
<dbReference type="Pfam" id="PF16761">
    <property type="entry name" value="Clr2_transil"/>
    <property type="match status" value="1"/>
</dbReference>
<protein>
    <recommendedName>
        <fullName evidence="6">Cryptic loci regulator 2 N-terminal domain-containing protein</fullName>
    </recommendedName>
</protein>